<evidence type="ECO:0000313" key="2">
    <source>
        <dbReference type="Proteomes" id="UP000237347"/>
    </source>
</evidence>
<gene>
    <name evidence="1" type="ORF">CFP56_036323</name>
</gene>
<protein>
    <submittedName>
        <fullName evidence="1">Uncharacterized protein</fullName>
    </submittedName>
</protein>
<comment type="caution">
    <text evidence="1">The sequence shown here is derived from an EMBL/GenBank/DDBJ whole genome shotgun (WGS) entry which is preliminary data.</text>
</comment>
<dbReference type="EMBL" id="PKMF04000662">
    <property type="protein sequence ID" value="KAK7822568.1"/>
    <property type="molecule type" value="Genomic_DNA"/>
</dbReference>
<name>A0AAW0J7V6_QUESU</name>
<proteinExistence type="predicted"/>
<evidence type="ECO:0000313" key="1">
    <source>
        <dbReference type="EMBL" id="KAK7822568.1"/>
    </source>
</evidence>
<organism evidence="1 2">
    <name type="scientific">Quercus suber</name>
    <name type="common">Cork oak</name>
    <dbReference type="NCBI Taxonomy" id="58331"/>
    <lineage>
        <taxon>Eukaryota</taxon>
        <taxon>Viridiplantae</taxon>
        <taxon>Streptophyta</taxon>
        <taxon>Embryophyta</taxon>
        <taxon>Tracheophyta</taxon>
        <taxon>Spermatophyta</taxon>
        <taxon>Magnoliopsida</taxon>
        <taxon>eudicotyledons</taxon>
        <taxon>Gunneridae</taxon>
        <taxon>Pentapetalae</taxon>
        <taxon>rosids</taxon>
        <taxon>fabids</taxon>
        <taxon>Fagales</taxon>
        <taxon>Fagaceae</taxon>
        <taxon>Quercus</taxon>
    </lineage>
</organism>
<sequence length="79" mass="9068">MEPKRRCIEPCLSDLPVPRTPRRLQMSLSVVNEQFSVKPSVGSWVERFRVSTEDSMMAVVLLIWGGPRRRESEAIGILR</sequence>
<dbReference type="AlphaFoldDB" id="A0AAW0J7V6"/>
<accession>A0AAW0J7V6</accession>
<reference evidence="1 2" key="1">
    <citation type="journal article" date="2018" name="Sci. Data">
        <title>The draft genome sequence of cork oak.</title>
        <authorList>
            <person name="Ramos A.M."/>
            <person name="Usie A."/>
            <person name="Barbosa P."/>
            <person name="Barros P.M."/>
            <person name="Capote T."/>
            <person name="Chaves I."/>
            <person name="Simoes F."/>
            <person name="Abreu I."/>
            <person name="Carrasquinho I."/>
            <person name="Faro C."/>
            <person name="Guimaraes J.B."/>
            <person name="Mendonca D."/>
            <person name="Nobrega F."/>
            <person name="Rodrigues L."/>
            <person name="Saibo N.J.M."/>
            <person name="Varela M.C."/>
            <person name="Egas C."/>
            <person name="Matos J."/>
            <person name="Miguel C.M."/>
            <person name="Oliveira M.M."/>
            <person name="Ricardo C.P."/>
            <person name="Goncalves S."/>
        </authorList>
    </citation>
    <scope>NUCLEOTIDE SEQUENCE [LARGE SCALE GENOMIC DNA]</scope>
    <source>
        <strain evidence="2">cv. HL8</strain>
    </source>
</reference>
<keyword evidence="2" id="KW-1185">Reference proteome</keyword>
<dbReference type="Proteomes" id="UP000237347">
    <property type="component" value="Unassembled WGS sequence"/>
</dbReference>